<dbReference type="Pfam" id="PF07724">
    <property type="entry name" value="AAA_2"/>
    <property type="match status" value="1"/>
</dbReference>
<evidence type="ECO:0000256" key="1">
    <source>
        <dbReference type="ARBA" id="ARBA00008675"/>
    </source>
</evidence>
<keyword evidence="11" id="KW-0963">Cytoplasm</keyword>
<dbReference type="Proteomes" id="UP001595926">
    <property type="component" value="Unassembled WGS sequence"/>
</dbReference>
<dbReference type="PROSITE" id="PS00871">
    <property type="entry name" value="CLPAB_2"/>
    <property type="match status" value="1"/>
</dbReference>
<dbReference type="PANTHER" id="PTHR11638">
    <property type="entry name" value="ATP-DEPENDENT CLP PROTEASE"/>
    <property type="match status" value="1"/>
</dbReference>
<dbReference type="InterPro" id="IPR019489">
    <property type="entry name" value="Clp_ATPase_C"/>
</dbReference>
<dbReference type="SUPFAM" id="SSF81923">
    <property type="entry name" value="Double Clp-N motif"/>
    <property type="match status" value="1"/>
</dbReference>
<protein>
    <recommendedName>
        <fullName evidence="2 11">Chaperone protein ClpB</fullName>
    </recommendedName>
</protein>
<dbReference type="EMBL" id="JBHSJH010000002">
    <property type="protein sequence ID" value="MFC4892285.1"/>
    <property type="molecule type" value="Genomic_DNA"/>
</dbReference>
<evidence type="ECO:0000256" key="2">
    <source>
        <dbReference type="ARBA" id="ARBA00017574"/>
    </source>
</evidence>
<proteinExistence type="inferred from homology"/>
<dbReference type="InterPro" id="IPR001270">
    <property type="entry name" value="ClpA/B"/>
</dbReference>
<dbReference type="SMART" id="SM00382">
    <property type="entry name" value="AAA"/>
    <property type="match status" value="2"/>
</dbReference>
<evidence type="ECO:0000313" key="14">
    <source>
        <dbReference type="Proteomes" id="UP001595926"/>
    </source>
</evidence>
<name>A0ABV9TDD6_9GAMM</name>
<dbReference type="InterPro" id="IPR050130">
    <property type="entry name" value="ClpA_ClpB"/>
</dbReference>
<keyword evidence="4 10" id="KW-0547">Nucleotide-binding</keyword>
<evidence type="ECO:0000256" key="10">
    <source>
        <dbReference type="RuleBase" id="RU004432"/>
    </source>
</evidence>
<dbReference type="Gene3D" id="1.10.1780.10">
    <property type="entry name" value="Clp, N-terminal domain"/>
    <property type="match status" value="1"/>
</dbReference>
<dbReference type="Gene3D" id="3.40.50.300">
    <property type="entry name" value="P-loop containing nucleotide triphosphate hydrolases"/>
    <property type="match status" value="3"/>
</dbReference>
<dbReference type="Pfam" id="PF00004">
    <property type="entry name" value="AAA"/>
    <property type="match status" value="1"/>
</dbReference>
<comment type="similarity">
    <text evidence="1 10">Belongs to the ClpA/ClpB family.</text>
</comment>
<dbReference type="InterPro" id="IPR017730">
    <property type="entry name" value="Chaperonin_ClpB"/>
</dbReference>
<dbReference type="InterPro" id="IPR028299">
    <property type="entry name" value="ClpA/B_CS2"/>
</dbReference>
<keyword evidence="14" id="KW-1185">Reference proteome</keyword>
<organism evidence="13 14">
    <name type="scientific">Pseudofrancisella aestuarii</name>
    <dbReference type="NCBI Taxonomy" id="2670347"/>
    <lineage>
        <taxon>Bacteria</taxon>
        <taxon>Pseudomonadati</taxon>
        <taxon>Pseudomonadota</taxon>
        <taxon>Gammaproteobacteria</taxon>
        <taxon>Thiotrichales</taxon>
        <taxon>Francisellaceae</taxon>
        <taxon>Pseudofrancisella</taxon>
    </lineage>
</organism>
<evidence type="ECO:0000313" key="13">
    <source>
        <dbReference type="EMBL" id="MFC4892285.1"/>
    </source>
</evidence>
<comment type="subunit">
    <text evidence="8">Homohexamer. The oligomerization is ATP-dependent.</text>
</comment>
<dbReference type="Pfam" id="PF02861">
    <property type="entry name" value="Clp_N"/>
    <property type="match status" value="1"/>
</dbReference>
<comment type="function">
    <text evidence="11">Part of a stress-induced multi-chaperone system, it is involved in the recovery of the cell from heat-induced damage, in cooperation with DnaK, DnaJ and GrpE.</text>
</comment>
<keyword evidence="7 10" id="KW-0143">Chaperone</keyword>
<evidence type="ECO:0000256" key="11">
    <source>
        <dbReference type="RuleBase" id="RU362034"/>
    </source>
</evidence>
<dbReference type="InterPro" id="IPR003959">
    <property type="entry name" value="ATPase_AAA_core"/>
</dbReference>
<evidence type="ECO:0000259" key="12">
    <source>
        <dbReference type="PROSITE" id="PS51903"/>
    </source>
</evidence>
<dbReference type="InterPro" id="IPR018368">
    <property type="entry name" value="ClpA/B_CS1"/>
</dbReference>
<dbReference type="NCBIfam" id="TIGR03346">
    <property type="entry name" value="chaperone_ClpB"/>
    <property type="match status" value="1"/>
</dbReference>
<evidence type="ECO:0000256" key="6">
    <source>
        <dbReference type="ARBA" id="ARBA00023054"/>
    </source>
</evidence>
<dbReference type="CDD" id="cd19499">
    <property type="entry name" value="RecA-like_ClpB_Hsp104-like"/>
    <property type="match status" value="1"/>
</dbReference>
<dbReference type="CDD" id="cd00009">
    <property type="entry name" value="AAA"/>
    <property type="match status" value="1"/>
</dbReference>
<dbReference type="SUPFAM" id="SSF52540">
    <property type="entry name" value="P-loop containing nucleoside triphosphate hydrolases"/>
    <property type="match status" value="2"/>
</dbReference>
<evidence type="ECO:0000256" key="4">
    <source>
        <dbReference type="ARBA" id="ARBA00022741"/>
    </source>
</evidence>
<keyword evidence="5 10" id="KW-0067">ATP-binding</keyword>
<dbReference type="PRINTS" id="PR00300">
    <property type="entry name" value="CLPPROTEASEA"/>
</dbReference>
<accession>A0ABV9TDD6</accession>
<feature type="coiled-coil region" evidence="11">
    <location>
        <begin position="412"/>
        <end position="492"/>
    </location>
</feature>
<feature type="domain" description="Clp R" evidence="12">
    <location>
        <begin position="3"/>
        <end position="146"/>
    </location>
</feature>
<dbReference type="SMART" id="SM01086">
    <property type="entry name" value="ClpB_D2-small"/>
    <property type="match status" value="1"/>
</dbReference>
<dbReference type="InterPro" id="IPR004176">
    <property type="entry name" value="Clp_R_N"/>
</dbReference>
<dbReference type="Gene3D" id="1.10.8.60">
    <property type="match status" value="1"/>
</dbReference>
<dbReference type="InterPro" id="IPR036628">
    <property type="entry name" value="Clp_N_dom_sf"/>
</dbReference>
<evidence type="ECO:0000256" key="9">
    <source>
        <dbReference type="PROSITE-ProRule" id="PRU01251"/>
    </source>
</evidence>
<dbReference type="PANTHER" id="PTHR11638:SF18">
    <property type="entry name" value="HEAT SHOCK PROTEIN 104"/>
    <property type="match status" value="1"/>
</dbReference>
<dbReference type="Pfam" id="PF10431">
    <property type="entry name" value="ClpB_D2-small"/>
    <property type="match status" value="1"/>
</dbReference>
<gene>
    <name evidence="11 13" type="primary">clpB</name>
    <name evidence="13" type="ORF">ACFPDQ_04405</name>
</gene>
<evidence type="ECO:0000256" key="7">
    <source>
        <dbReference type="ARBA" id="ARBA00023186"/>
    </source>
</evidence>
<evidence type="ECO:0000256" key="3">
    <source>
        <dbReference type="ARBA" id="ARBA00022737"/>
    </source>
</evidence>
<dbReference type="RefSeq" id="WP_119329696.1">
    <property type="nucleotide sequence ID" value="NZ_JBHSJH010000002.1"/>
</dbReference>
<reference evidence="14" key="1">
    <citation type="journal article" date="2019" name="Int. J. Syst. Evol. Microbiol.">
        <title>The Global Catalogue of Microorganisms (GCM) 10K type strain sequencing project: providing services to taxonomists for standard genome sequencing and annotation.</title>
        <authorList>
            <consortium name="The Broad Institute Genomics Platform"/>
            <consortium name="The Broad Institute Genome Sequencing Center for Infectious Disease"/>
            <person name="Wu L."/>
            <person name="Ma J."/>
        </authorList>
    </citation>
    <scope>NUCLEOTIDE SEQUENCE [LARGE SCALE GENOMIC DNA]</scope>
    <source>
        <strain evidence="14">CGMCC 1.13718</strain>
    </source>
</reference>
<comment type="subcellular location">
    <subcellularLocation>
        <location evidence="11">Cytoplasm</location>
    </subcellularLocation>
</comment>
<dbReference type="InterPro" id="IPR041546">
    <property type="entry name" value="ClpA/ClpB_AAA_lid"/>
</dbReference>
<dbReference type="InterPro" id="IPR027417">
    <property type="entry name" value="P-loop_NTPase"/>
</dbReference>
<comment type="caution">
    <text evidence="13">The sequence shown here is derived from an EMBL/GenBank/DDBJ whole genome shotgun (WGS) entry which is preliminary data.</text>
</comment>
<comment type="subunit">
    <text evidence="11">Homohexamer; The oligomerization is ATP-dependent.</text>
</comment>
<dbReference type="PROSITE" id="PS00870">
    <property type="entry name" value="CLPAB_1"/>
    <property type="match status" value="1"/>
</dbReference>
<keyword evidence="3 9" id="KW-0677">Repeat</keyword>
<evidence type="ECO:0000256" key="5">
    <source>
        <dbReference type="ARBA" id="ARBA00022840"/>
    </source>
</evidence>
<evidence type="ECO:0000256" key="8">
    <source>
        <dbReference type="ARBA" id="ARBA00026057"/>
    </source>
</evidence>
<dbReference type="InterPro" id="IPR003593">
    <property type="entry name" value="AAA+_ATPase"/>
</dbReference>
<keyword evidence="11" id="KW-0346">Stress response</keyword>
<dbReference type="PROSITE" id="PS51903">
    <property type="entry name" value="CLP_R"/>
    <property type="match status" value="1"/>
</dbReference>
<dbReference type="Pfam" id="PF17871">
    <property type="entry name" value="AAA_lid_9"/>
    <property type="match status" value="1"/>
</dbReference>
<sequence length="859" mass="96250">MDINKFTTKFQEALAEGQSYAFQQKATEFGSIHVLKALLDQNDSVAKAILSVCGVSLSKFEQAVNEAVENVAVLGSESSQQIQPSRDLVLDLQKMMSLAKENGDDFVSSELFLQVSVEDKSLTNLYNKFSLTKEKVTKAVSDYRGGEKVSSQNQEDVKGALDKYTVDLTELARKGKIDPIIGRDSEIRRTIQVLQRRTKNNPVLIGEPGVGKTAIVEGLAQRIVNNEVPEGVKGKKVLSLDMGALLAGAKFRGDFEERLKAVLKELSKQEGNVILFIDELHTMVGAGKAEGSMDAGNMLKPALARGELKCVGATTLDEYREYVEKDPALERRFQKVLVDEPTVEDTIAILRGLKERYELHHGVNITDSAIVAAATLSHRYVTDRQLPDKAIDLVDEAASQIRMEIDSKPEKMEQLYRRIIQLKMQREQLKKEKDEATQKRLEILEEEIKGLESEYKGFEELWKAEKLKMQGTSELKEKLEKAKFELEKYQRAGDLSKMAELQYGKIPELEAQIKQIEATEAEPSENKLVRTSVTESEIADVVSKATGIPVSKMMEGEKEKLLHMEEFLHKRVIGQNQAIKAVSNAVRRSRSGLSDPNRPIGSFMFLGPTGVGKTELTKALAEFLFDDENAMLRVDMSEFMEKHSVARLIGAPPGYVGYEQGGYLTEHVRRKPYSVILLDEVEKAHADVFNILLQVLDDGRLTDGQGRTVDFKNTVIVMTSNLGSHRIQEMQGEDYDKVKSAVMEMVLTHFRPEFVNRIDDAIVFEPLNKEMIAQIAKIQIKRLEKRLKDLEIGLEVTPEAMDKLAEAGFDPVFGARPLKRAIQTNLENPLALKLLDGEFKAGERIIVSVDENKNITFSK</sequence>
<keyword evidence="6 11" id="KW-0175">Coiled coil</keyword>